<dbReference type="SUPFAM" id="SSF55785">
    <property type="entry name" value="PYP-like sensor domain (PAS domain)"/>
    <property type="match status" value="2"/>
</dbReference>
<name>A0A842YLQ5_METTF</name>
<dbReference type="EMBL" id="QKOF01000006">
    <property type="protein sequence ID" value="MBE2900299.1"/>
    <property type="molecule type" value="Genomic_DNA"/>
</dbReference>
<comment type="caution">
    <text evidence="2">The sequence shown here is derived from an EMBL/GenBank/DDBJ whole genome shotgun (WGS) entry which is preliminary data.</text>
</comment>
<dbReference type="AlphaFoldDB" id="A0A842YLQ5"/>
<evidence type="ECO:0000313" key="2">
    <source>
        <dbReference type="EMBL" id="MBE2900299.1"/>
    </source>
</evidence>
<dbReference type="PROSITE" id="PS50112">
    <property type="entry name" value="PAS"/>
    <property type="match status" value="1"/>
</dbReference>
<dbReference type="InterPro" id="IPR013656">
    <property type="entry name" value="PAS_4"/>
</dbReference>
<protein>
    <recommendedName>
        <fullName evidence="1">PAS domain-containing protein</fullName>
    </recommendedName>
</protein>
<dbReference type="GO" id="GO:0006355">
    <property type="term" value="P:regulation of DNA-templated transcription"/>
    <property type="evidence" value="ECO:0007669"/>
    <property type="project" value="InterPro"/>
</dbReference>
<dbReference type="InterPro" id="IPR000014">
    <property type="entry name" value="PAS"/>
</dbReference>
<gene>
    <name evidence="2" type="ORF">DNK57_05700</name>
</gene>
<dbReference type="InterPro" id="IPR035965">
    <property type="entry name" value="PAS-like_dom_sf"/>
</dbReference>
<organism evidence="2 3">
    <name type="scientific">Methanothermobacter thermautotrophicus</name>
    <name type="common">Methanobacterium thermoformicicum</name>
    <dbReference type="NCBI Taxonomy" id="145262"/>
    <lineage>
        <taxon>Archaea</taxon>
        <taxon>Methanobacteriati</taxon>
        <taxon>Methanobacteriota</taxon>
        <taxon>Methanomada group</taxon>
        <taxon>Methanobacteria</taxon>
        <taxon>Methanobacteriales</taxon>
        <taxon>Methanobacteriaceae</taxon>
        <taxon>Methanothermobacter</taxon>
    </lineage>
</organism>
<dbReference type="InterPro" id="IPR025847">
    <property type="entry name" value="MEDS_domain"/>
</dbReference>
<dbReference type="InterPro" id="IPR013767">
    <property type="entry name" value="PAS_fold"/>
</dbReference>
<dbReference type="Proteomes" id="UP000646659">
    <property type="component" value="Unassembled WGS sequence"/>
</dbReference>
<dbReference type="CDD" id="cd00130">
    <property type="entry name" value="PAS"/>
    <property type="match status" value="1"/>
</dbReference>
<reference evidence="2" key="1">
    <citation type="submission" date="2018-06" db="EMBL/GenBank/DDBJ databases">
        <title>Draft genome sequence of Methanothermobacter thermautotrophicus Strain WHS, a thermophilic, hydrogenotrophic methanogen isolated from Washburn Hot Springs in Yellowstone National Park, USA.</title>
        <authorList>
            <person name="Mckay L.J."/>
            <person name="Klingelsmith K."/>
            <person name="Inskeep W.P."/>
            <person name="Fields M.W."/>
        </authorList>
    </citation>
    <scope>NUCLEOTIDE SEQUENCE</scope>
    <source>
        <strain evidence="2">WHS</strain>
    </source>
</reference>
<dbReference type="Gene3D" id="3.30.450.20">
    <property type="entry name" value="PAS domain"/>
    <property type="match status" value="2"/>
</dbReference>
<dbReference type="NCBIfam" id="TIGR00229">
    <property type="entry name" value="sensory_box"/>
    <property type="match status" value="1"/>
</dbReference>
<dbReference type="Pfam" id="PF14417">
    <property type="entry name" value="MEDS"/>
    <property type="match status" value="1"/>
</dbReference>
<evidence type="ECO:0000313" key="3">
    <source>
        <dbReference type="Proteomes" id="UP000646659"/>
    </source>
</evidence>
<dbReference type="SMART" id="SM00091">
    <property type="entry name" value="PAS"/>
    <property type="match status" value="2"/>
</dbReference>
<proteinExistence type="predicted"/>
<feature type="domain" description="PAS" evidence="1">
    <location>
        <begin position="357"/>
        <end position="397"/>
    </location>
</feature>
<evidence type="ECO:0000259" key="1">
    <source>
        <dbReference type="PROSITE" id="PS50112"/>
    </source>
</evidence>
<dbReference type="Pfam" id="PF08448">
    <property type="entry name" value="PAS_4"/>
    <property type="match status" value="1"/>
</dbReference>
<accession>A0A842YLQ5</accession>
<dbReference type="Pfam" id="PF00989">
    <property type="entry name" value="PAS"/>
    <property type="match status" value="1"/>
</dbReference>
<sequence length="463" mass="52399">MEGNLRKFRDLLREISGHRSMESLIRDMRAGDHICLIYDGDDEWRGAVVPFIVEGLRRGERCLYICSERAPDMVREELGREVPVDEFEDDGSLRIMDYRGASGEGIKDPERVVAILESESGRSVSEGFSGLRVTLEMGLVLGDISVMEDIIRYGTAIEASIEELECLGMCQYNRRLLSPQIMRGVILTHPLLVWHSTVYTNPYYISPQIILGDESGDGEVESWLENIRRENELLSSLENLMGLYDSFIDHAPGIVFLKDHSLRYILANRALLELSGGYDPTGKTDFDFMARDAAEACFESDLKALRDGESYSEEEVQGRVYGVYKFRVALPDGTSGVGGFALDITDRKAHEREVEISRNNFLGIVENSPEPMVIVDLDGVLLYSNPAAREFFGWSPEYSGVRTGIPLRRELQEIEVLSADGEVRVAEMMVTDTVWEGRESLLIRLHDITRLRRYEESLRSSLR</sequence>